<name>E1X3D6_HALMS</name>
<evidence type="ECO:0000259" key="1">
    <source>
        <dbReference type="Pfam" id="PF03372"/>
    </source>
</evidence>
<dbReference type="InterPro" id="IPR036691">
    <property type="entry name" value="Endo/exonu/phosph_ase_sf"/>
</dbReference>
<dbReference type="AlphaFoldDB" id="E1X3D6"/>
<dbReference type="STRING" id="862908.BMS_0306"/>
<dbReference type="Proteomes" id="UP000008963">
    <property type="component" value="Chromosome"/>
</dbReference>
<dbReference type="HOGENOM" id="CLU_030508_1_0_7"/>
<dbReference type="EMBL" id="FQ312005">
    <property type="protein sequence ID" value="CBW25231.1"/>
    <property type="molecule type" value="Genomic_DNA"/>
</dbReference>
<dbReference type="RefSeq" id="WP_014243020.1">
    <property type="nucleotide sequence ID" value="NC_016620.1"/>
</dbReference>
<dbReference type="OrthoDB" id="9793162at2"/>
<proteinExistence type="predicted"/>
<dbReference type="PANTHER" id="PTHR12121">
    <property type="entry name" value="CARBON CATABOLITE REPRESSOR PROTEIN 4"/>
    <property type="match status" value="1"/>
</dbReference>
<accession>E1X3D6</accession>
<dbReference type="eggNOG" id="COG3568">
    <property type="taxonomic scope" value="Bacteria"/>
</dbReference>
<dbReference type="InterPro" id="IPR050410">
    <property type="entry name" value="CCR4/nocturin_mRNA_transcr"/>
</dbReference>
<dbReference type="Gene3D" id="3.60.10.10">
    <property type="entry name" value="Endonuclease/exonuclease/phosphatase"/>
    <property type="match status" value="1"/>
</dbReference>
<protein>
    <submittedName>
        <fullName evidence="2">Endonuclease/exonuclease/phosphatase family protein</fullName>
    </submittedName>
</protein>
<keyword evidence="2" id="KW-0540">Nuclease</keyword>
<organism evidence="2 3">
    <name type="scientific">Halobacteriovorax marinus (strain ATCC BAA-682 / DSM 15412 / SJ)</name>
    <name type="common">Bacteriovorax marinus</name>
    <dbReference type="NCBI Taxonomy" id="862908"/>
    <lineage>
        <taxon>Bacteria</taxon>
        <taxon>Pseudomonadati</taxon>
        <taxon>Bdellovibrionota</taxon>
        <taxon>Bacteriovoracia</taxon>
        <taxon>Bacteriovoracales</taxon>
        <taxon>Halobacteriovoraceae</taxon>
        <taxon>Halobacteriovorax</taxon>
    </lineage>
</organism>
<keyword evidence="2" id="KW-0255">Endonuclease</keyword>
<dbReference type="InterPro" id="IPR005135">
    <property type="entry name" value="Endo/exonuclease/phosphatase"/>
</dbReference>
<dbReference type="GO" id="GO:0000175">
    <property type="term" value="F:3'-5'-RNA exonuclease activity"/>
    <property type="evidence" value="ECO:0007669"/>
    <property type="project" value="TreeGrafter"/>
</dbReference>
<dbReference type="CDD" id="cd09083">
    <property type="entry name" value="EEP-1"/>
    <property type="match status" value="1"/>
</dbReference>
<keyword evidence="3" id="KW-1185">Reference proteome</keyword>
<dbReference type="PANTHER" id="PTHR12121:SF36">
    <property type="entry name" value="ENDONUCLEASE_EXONUCLEASE_PHOSPHATASE DOMAIN-CONTAINING PROTEIN"/>
    <property type="match status" value="1"/>
</dbReference>
<dbReference type="Pfam" id="PF03372">
    <property type="entry name" value="Exo_endo_phos"/>
    <property type="match status" value="1"/>
</dbReference>
<sequence length="256" mass="29758">MLKVASTNIRFDNPADAPNDWAGRKSLLSELINNFAPDLLGTQEGREPQLKDLDQLLPAHTLIDGHRSWITERMYPCIFVNPLTVEVKESGDIWLSETPYEAGTKSFDSAFPRLCTWIHGVFKDTKKEFIYVNTHLDHVKSHTRRSQIQVLISEIKKINTKSLPIILTGDFNESPAEDVREVINREWTNLYDAWQFLGKEEETSFHKFDGVHDEGSRIDWILTDRFFKTKSIEIIKEHREEIYPSDHFPVFASFTY</sequence>
<gene>
    <name evidence="2" type="ordered locus">BMS_0306</name>
</gene>
<dbReference type="KEGG" id="bmx:BMS_0306"/>
<feature type="domain" description="Endonuclease/exonuclease/phosphatase" evidence="1">
    <location>
        <begin position="6"/>
        <end position="247"/>
    </location>
</feature>
<reference evidence="3" key="1">
    <citation type="journal article" date="2013" name="ISME J.">
        <title>A small predatory core genome in the divergent marine Bacteriovorax marinus SJ and the terrestrial Bdellovibrio bacteriovorus.</title>
        <authorList>
            <person name="Crossman L.C."/>
            <person name="Chen H."/>
            <person name="Cerdeno-Tarraga A.M."/>
            <person name="Brooks K."/>
            <person name="Quail M.A."/>
            <person name="Pineiro S.A."/>
            <person name="Hobley L."/>
            <person name="Sockett R.E."/>
            <person name="Bentley S.D."/>
            <person name="Parkhill J."/>
            <person name="Williams H.N."/>
            <person name="Stine O.C."/>
        </authorList>
    </citation>
    <scope>NUCLEOTIDE SEQUENCE [LARGE SCALE GENOMIC DNA]</scope>
    <source>
        <strain evidence="3">ATCC BAA-682 / DSM 15412 / SJ</strain>
    </source>
</reference>
<keyword evidence="2" id="KW-0378">Hydrolase</keyword>
<dbReference type="SUPFAM" id="SSF56219">
    <property type="entry name" value="DNase I-like"/>
    <property type="match status" value="1"/>
</dbReference>
<dbReference type="GO" id="GO:0004519">
    <property type="term" value="F:endonuclease activity"/>
    <property type="evidence" value="ECO:0007669"/>
    <property type="project" value="UniProtKB-KW"/>
</dbReference>
<evidence type="ECO:0000313" key="3">
    <source>
        <dbReference type="Proteomes" id="UP000008963"/>
    </source>
</evidence>
<evidence type="ECO:0000313" key="2">
    <source>
        <dbReference type="EMBL" id="CBW25231.1"/>
    </source>
</evidence>
<dbReference type="PATRIC" id="fig|862908.3.peg.294"/>